<dbReference type="AlphaFoldDB" id="A0AAE0ZSW7"/>
<dbReference type="EMBL" id="JAWDGP010003471">
    <property type="protein sequence ID" value="KAK3773967.1"/>
    <property type="molecule type" value="Genomic_DNA"/>
</dbReference>
<gene>
    <name evidence="2" type="ORF">RRG08_056739</name>
</gene>
<comment type="caution">
    <text evidence="2">The sequence shown here is derived from an EMBL/GenBank/DDBJ whole genome shotgun (WGS) entry which is preliminary data.</text>
</comment>
<feature type="region of interest" description="Disordered" evidence="1">
    <location>
        <begin position="347"/>
        <end position="373"/>
    </location>
</feature>
<feature type="region of interest" description="Disordered" evidence="1">
    <location>
        <begin position="25"/>
        <end position="228"/>
    </location>
</feature>
<keyword evidence="3" id="KW-1185">Reference proteome</keyword>
<accession>A0AAE0ZSW7</accession>
<reference evidence="2" key="1">
    <citation type="journal article" date="2023" name="G3 (Bethesda)">
        <title>A reference genome for the long-term kleptoplast-retaining sea slug Elysia crispata morphotype clarki.</title>
        <authorList>
            <person name="Eastman K.E."/>
            <person name="Pendleton A.L."/>
            <person name="Shaikh M.A."/>
            <person name="Suttiyut T."/>
            <person name="Ogas R."/>
            <person name="Tomko P."/>
            <person name="Gavelis G."/>
            <person name="Widhalm J.R."/>
            <person name="Wisecaver J.H."/>
        </authorList>
    </citation>
    <scope>NUCLEOTIDE SEQUENCE</scope>
    <source>
        <strain evidence="2">ECLA1</strain>
    </source>
</reference>
<organism evidence="2 3">
    <name type="scientific">Elysia crispata</name>
    <name type="common">lettuce slug</name>
    <dbReference type="NCBI Taxonomy" id="231223"/>
    <lineage>
        <taxon>Eukaryota</taxon>
        <taxon>Metazoa</taxon>
        <taxon>Spiralia</taxon>
        <taxon>Lophotrochozoa</taxon>
        <taxon>Mollusca</taxon>
        <taxon>Gastropoda</taxon>
        <taxon>Heterobranchia</taxon>
        <taxon>Euthyneura</taxon>
        <taxon>Panpulmonata</taxon>
        <taxon>Sacoglossa</taxon>
        <taxon>Placobranchoidea</taxon>
        <taxon>Plakobranchidae</taxon>
        <taxon>Elysia</taxon>
    </lineage>
</organism>
<protein>
    <submittedName>
        <fullName evidence="2">Uncharacterized protein</fullName>
    </submittedName>
</protein>
<evidence type="ECO:0000313" key="2">
    <source>
        <dbReference type="EMBL" id="KAK3773967.1"/>
    </source>
</evidence>
<dbReference type="PANTHER" id="PTHR10773:SF19">
    <property type="match status" value="1"/>
</dbReference>
<feature type="compositionally biased region" description="Basic and acidic residues" evidence="1">
    <location>
        <begin position="347"/>
        <end position="360"/>
    </location>
</feature>
<sequence>MSNKRGNKQMSGEAALRLLLALGDTSDDSEDFHDSDADPEYIPTPCKKKSTVAVVNEPQPGPSQPAPIAVVNEPQHGSSQPAPTAVVNEPQPDPSQPAHTAVVNEPQPGPSQPAPTAVVNEPQPGPGQPAHTAVVNEPQLGPSQPAPTAVVNEPQPGPSQPAPTAVVNESLPGPSQPAPTAVVNEAQPGPSQPALTAVVNEPQPGSRKRKCNPSAWKKNKRKNKRCRGEQYMDTEGNIKPARHPKPVNCANKCRNKCLERISDTRREAICNECWSLANYERQKDYLLHRIKIKTIARERARGERIRNRQKAMEYYFHAEGQEKRVCKQFFLRTLDISEVPMNSALKERSENNSFVGEDKRGKRTPSNKTPEEDLHHFYHNDFLDLHKLGKEKLANVNNDCNGGKIKWASVKSMRFEKSKPGVIQYKYNYHDDLQLANMRGRQRPVNVSLCAANTKTFPISVAKSKKNDLLKLCRTMVISREIHPWYAQLNATKNAKDSLP</sequence>
<proteinExistence type="predicted"/>
<dbReference type="Proteomes" id="UP001283361">
    <property type="component" value="Unassembled WGS sequence"/>
</dbReference>
<feature type="compositionally biased region" description="Basic residues" evidence="1">
    <location>
        <begin position="206"/>
        <end position="225"/>
    </location>
</feature>
<evidence type="ECO:0000256" key="1">
    <source>
        <dbReference type="SAM" id="MobiDB-lite"/>
    </source>
</evidence>
<evidence type="ECO:0000313" key="3">
    <source>
        <dbReference type="Proteomes" id="UP001283361"/>
    </source>
</evidence>
<feature type="compositionally biased region" description="Acidic residues" evidence="1">
    <location>
        <begin position="25"/>
        <end position="39"/>
    </location>
</feature>
<dbReference type="PANTHER" id="PTHR10773">
    <property type="entry name" value="DNA-DIRECTED RNA POLYMERASES I, II, AND III SUBUNIT RPABC2"/>
    <property type="match status" value="1"/>
</dbReference>
<name>A0AAE0ZSW7_9GAST</name>